<dbReference type="PANTHER" id="PTHR32125">
    <property type="entry name" value="2-C-METHYL-D-ERYTHRITOL 4-PHOSPHATE CYTIDYLYLTRANSFERASE, CHLOROPLASTIC"/>
    <property type="match status" value="1"/>
</dbReference>
<reference evidence="8 9" key="1">
    <citation type="submission" date="2017-11" db="EMBL/GenBank/DDBJ databases">
        <title>Infants hospitalized years apart are colonized by the same room-sourced microbial strains.</title>
        <authorList>
            <person name="Brooks B."/>
            <person name="Olm M.R."/>
            <person name="Firek B.A."/>
            <person name="Baker R."/>
            <person name="Thomas B.C."/>
            <person name="Morowitz M.J."/>
            <person name="Banfield J.F."/>
        </authorList>
    </citation>
    <scope>NUCLEOTIDE SEQUENCE [LARGE SCALE GENOMIC DNA]</scope>
    <source>
        <strain evidence="8">S2_012_000_R3_87</strain>
    </source>
</reference>
<feature type="site" description="Transition state stabilizer" evidence="7">
    <location>
        <position position="31"/>
    </location>
</feature>
<dbReference type="AlphaFoldDB" id="A0A2W5B9W9"/>
<dbReference type="InterPro" id="IPR001228">
    <property type="entry name" value="IspD"/>
</dbReference>
<feature type="site" description="Transition state stabilizer" evidence="7">
    <location>
        <position position="24"/>
    </location>
</feature>
<keyword evidence="4 7" id="KW-0808">Transferase</keyword>
<sequence>MFSKTDTAALPVVAVIAAAGSGTRLGADQPKAFVELAGRTLVERALDGLASSGVVGRTFVMISPDMQGRMAEILDDPANQAAWAGMRVSTGTGGSERSDSVFAGLQLVEGELGSPVDCVECAQVDEAIVLVHDAARCLTPPAMIAQVVEQVRAHGEAGTAAGVVPTLPVTDTIKTVEDGMVTGTPARDGLVAVQTPQGFLFSALMDANRKYQAGLELGRGHARLATDDASIMELADYPVAITAGDDRAMKITTPRDFAIAEMMVER</sequence>
<comment type="caution">
    <text evidence="8">The sequence shown here is derived from an EMBL/GenBank/DDBJ whole genome shotgun (WGS) entry which is preliminary data.</text>
</comment>
<dbReference type="HAMAP" id="MF_00108">
    <property type="entry name" value="IspD"/>
    <property type="match status" value="1"/>
</dbReference>
<proteinExistence type="inferred from homology"/>
<dbReference type="Gene3D" id="3.90.550.10">
    <property type="entry name" value="Spore Coat Polysaccharide Biosynthesis Protein SpsA, Chain A"/>
    <property type="match status" value="1"/>
</dbReference>
<evidence type="ECO:0000313" key="9">
    <source>
        <dbReference type="Proteomes" id="UP000249451"/>
    </source>
</evidence>
<comment type="pathway">
    <text evidence="2 7">Isoprenoid biosynthesis; isopentenyl diphosphate biosynthesis via DXP pathway; isopentenyl diphosphate from 1-deoxy-D-xylulose 5-phosphate: step 2/6.</text>
</comment>
<dbReference type="EC" id="2.7.7.60" evidence="7"/>
<comment type="catalytic activity">
    <reaction evidence="1 7">
        <text>2-C-methyl-D-erythritol 4-phosphate + CTP + H(+) = 4-CDP-2-C-methyl-D-erythritol + diphosphate</text>
        <dbReference type="Rhea" id="RHEA:13429"/>
        <dbReference type="ChEBI" id="CHEBI:15378"/>
        <dbReference type="ChEBI" id="CHEBI:33019"/>
        <dbReference type="ChEBI" id="CHEBI:37563"/>
        <dbReference type="ChEBI" id="CHEBI:57823"/>
        <dbReference type="ChEBI" id="CHEBI:58262"/>
        <dbReference type="EC" id="2.7.7.60"/>
    </reaction>
</comment>
<dbReference type="CDD" id="cd02516">
    <property type="entry name" value="CDP-ME_synthetase"/>
    <property type="match status" value="1"/>
</dbReference>
<dbReference type="InterPro" id="IPR050088">
    <property type="entry name" value="IspD/TarI_cytidylyltransf_bact"/>
</dbReference>
<dbReference type="GO" id="GO:0019288">
    <property type="term" value="P:isopentenyl diphosphate biosynthetic process, methylerythritol 4-phosphate pathway"/>
    <property type="evidence" value="ECO:0007669"/>
    <property type="project" value="UniProtKB-UniRule"/>
</dbReference>
<evidence type="ECO:0000256" key="4">
    <source>
        <dbReference type="ARBA" id="ARBA00022679"/>
    </source>
</evidence>
<feature type="site" description="Positions MEP for the nucleophilic attack" evidence="7">
    <location>
        <position position="250"/>
    </location>
</feature>
<dbReference type="UniPathway" id="UPA00056">
    <property type="reaction ID" value="UER00093"/>
</dbReference>
<evidence type="ECO:0000313" key="8">
    <source>
        <dbReference type="EMBL" id="PZP03581.1"/>
    </source>
</evidence>
<evidence type="ECO:0000256" key="3">
    <source>
        <dbReference type="ARBA" id="ARBA00009789"/>
    </source>
</evidence>
<evidence type="ECO:0000256" key="6">
    <source>
        <dbReference type="ARBA" id="ARBA00023229"/>
    </source>
</evidence>
<dbReference type="PROSITE" id="PS01295">
    <property type="entry name" value="ISPD"/>
    <property type="match status" value="1"/>
</dbReference>
<gene>
    <name evidence="7" type="primary">ispD</name>
    <name evidence="8" type="ORF">DI609_00710</name>
</gene>
<feature type="site" description="Positions MEP for the nucleophilic attack" evidence="7">
    <location>
        <position position="187"/>
    </location>
</feature>
<keyword evidence="5 7" id="KW-0548">Nucleotidyltransferase</keyword>
<organism evidence="8 9">
    <name type="scientific">Corynebacterium urealyticum</name>
    <dbReference type="NCBI Taxonomy" id="43771"/>
    <lineage>
        <taxon>Bacteria</taxon>
        <taxon>Bacillati</taxon>
        <taxon>Actinomycetota</taxon>
        <taxon>Actinomycetes</taxon>
        <taxon>Mycobacteriales</taxon>
        <taxon>Corynebacteriaceae</taxon>
        <taxon>Corynebacterium</taxon>
    </lineage>
</organism>
<accession>A0A2W5B9W9</accession>
<dbReference type="Pfam" id="PF01128">
    <property type="entry name" value="IspD"/>
    <property type="match status" value="1"/>
</dbReference>
<dbReference type="InterPro" id="IPR018294">
    <property type="entry name" value="ISPD_synthase_CS"/>
</dbReference>
<dbReference type="SUPFAM" id="SSF53448">
    <property type="entry name" value="Nucleotide-diphospho-sugar transferases"/>
    <property type="match status" value="1"/>
</dbReference>
<comment type="similarity">
    <text evidence="3 7">Belongs to the IspD/TarI cytidylyltransferase family. IspD subfamily.</text>
</comment>
<dbReference type="GO" id="GO:0050518">
    <property type="term" value="F:2-C-methyl-D-erythritol 4-phosphate cytidylyltransferase activity"/>
    <property type="evidence" value="ECO:0007669"/>
    <property type="project" value="UniProtKB-UniRule"/>
</dbReference>
<dbReference type="EMBL" id="QFNY01000008">
    <property type="protein sequence ID" value="PZP03581.1"/>
    <property type="molecule type" value="Genomic_DNA"/>
</dbReference>
<evidence type="ECO:0000256" key="5">
    <source>
        <dbReference type="ARBA" id="ARBA00022695"/>
    </source>
</evidence>
<protein>
    <recommendedName>
        <fullName evidence="7">2-C-methyl-D-erythritol 4-phosphate cytidylyltransferase</fullName>
        <ecNumber evidence="7">2.7.7.60</ecNumber>
    </recommendedName>
    <alternativeName>
        <fullName evidence="7">4-diphosphocytidyl-2C-methyl-D-erythritol synthase</fullName>
    </alternativeName>
    <alternativeName>
        <fullName evidence="7">MEP cytidylyltransferase</fullName>
        <shortName evidence="7">MCT</shortName>
    </alternativeName>
</protein>
<name>A0A2W5B9W9_9CORY</name>
<dbReference type="InterPro" id="IPR029044">
    <property type="entry name" value="Nucleotide-diphossugar_trans"/>
</dbReference>
<evidence type="ECO:0000256" key="7">
    <source>
        <dbReference type="HAMAP-Rule" id="MF_00108"/>
    </source>
</evidence>
<dbReference type="Proteomes" id="UP000249451">
    <property type="component" value="Unassembled WGS sequence"/>
</dbReference>
<evidence type="ECO:0000256" key="1">
    <source>
        <dbReference type="ARBA" id="ARBA00001282"/>
    </source>
</evidence>
<evidence type="ECO:0000256" key="2">
    <source>
        <dbReference type="ARBA" id="ARBA00004787"/>
    </source>
</evidence>
<keyword evidence="6 7" id="KW-0414">Isoprene biosynthesis</keyword>
<dbReference type="InterPro" id="IPR034683">
    <property type="entry name" value="IspD/TarI"/>
</dbReference>
<comment type="function">
    <text evidence="7">Catalyzes the formation of 4-diphosphocytidyl-2-C-methyl-D-erythritol from CTP and 2-C-methyl-D-erythritol 4-phosphate (MEP).</text>
</comment>
<dbReference type="PANTHER" id="PTHR32125:SF4">
    <property type="entry name" value="2-C-METHYL-D-ERYTHRITOL 4-PHOSPHATE CYTIDYLYLTRANSFERASE, CHLOROPLASTIC"/>
    <property type="match status" value="1"/>
</dbReference>